<evidence type="ECO:0000313" key="2">
    <source>
        <dbReference type="EMBL" id="CAI4017920.1"/>
    </source>
</evidence>
<evidence type="ECO:0000256" key="1">
    <source>
        <dbReference type="SAM" id="MobiDB-lite"/>
    </source>
</evidence>
<feature type="region of interest" description="Disordered" evidence="1">
    <location>
        <begin position="83"/>
        <end position="103"/>
    </location>
</feature>
<comment type="caution">
    <text evidence="2">The sequence shown here is derived from an EMBL/GenBank/DDBJ whole genome shotgun (WGS) entry which is preliminary data.</text>
</comment>
<feature type="region of interest" description="Disordered" evidence="1">
    <location>
        <begin position="1"/>
        <end position="40"/>
    </location>
</feature>
<organism evidence="2">
    <name type="scientific">Cladocopium goreaui</name>
    <dbReference type="NCBI Taxonomy" id="2562237"/>
    <lineage>
        <taxon>Eukaryota</taxon>
        <taxon>Sar</taxon>
        <taxon>Alveolata</taxon>
        <taxon>Dinophyceae</taxon>
        <taxon>Suessiales</taxon>
        <taxon>Symbiodiniaceae</taxon>
        <taxon>Cladocopium</taxon>
    </lineage>
</organism>
<reference evidence="2" key="1">
    <citation type="submission" date="2022-10" db="EMBL/GenBank/DDBJ databases">
        <authorList>
            <person name="Chen Y."/>
            <person name="Dougan E. K."/>
            <person name="Chan C."/>
            <person name="Rhodes N."/>
            <person name="Thang M."/>
        </authorList>
    </citation>
    <scope>NUCLEOTIDE SEQUENCE</scope>
</reference>
<feature type="non-terminal residue" evidence="2">
    <location>
        <position position="1"/>
    </location>
</feature>
<dbReference type="EMBL" id="CAMXCT030006664">
    <property type="protein sequence ID" value="CAL4805232.1"/>
    <property type="molecule type" value="Genomic_DNA"/>
</dbReference>
<gene>
    <name evidence="2" type="ORF">C1SCF055_LOCUS42529</name>
</gene>
<sequence>MKEPDAMAGSQALIKDRGSGCNSPEKAEVWGGDQTKTVPYKGRTALATQGREEQKPSSWSTAPACRTYDAPAQSLHVKAAAAETATGSNDHGTGRAALGEDSVSNLRESKKGATVLLDHNPELKEFEVFWCLSVCLSLNSLWGSGLYFEGQPSEGQCACLDSILKDVKRIAGIHQAVEDVDWSNFFNVRAIDYKGDEVKVAKWFRWENIGAALPAEVGVVPPEEICSLGCRDYVLNFDNYLKPQEEWPELTCPRVMGRWVYLASRVLPMGFLNSVSLAQHVHRNLVKWSALDRESSASGANVPEAELRKDREFSEHGTNWRVYLDNYDLLEKVVDSDVVTLEGTRAAGILALRHEYEKWGVPRNLKKSVERSRRCELQGATIDGQEGVAFPREAKLVKYFSMALDLCQQVKATQKQWHC</sequence>
<proteinExistence type="predicted"/>
<protein>
    <submittedName>
        <fullName evidence="2">Uncharacterized protein</fullName>
    </submittedName>
</protein>
<dbReference type="AlphaFoldDB" id="A0A9P1M3R9"/>
<dbReference type="Proteomes" id="UP001152797">
    <property type="component" value="Unassembled WGS sequence"/>
</dbReference>
<evidence type="ECO:0000313" key="3">
    <source>
        <dbReference type="EMBL" id="CAL4805232.1"/>
    </source>
</evidence>
<evidence type="ECO:0000313" key="4">
    <source>
        <dbReference type="Proteomes" id="UP001152797"/>
    </source>
</evidence>
<reference evidence="3 4" key="2">
    <citation type="submission" date="2024-05" db="EMBL/GenBank/DDBJ databases">
        <authorList>
            <person name="Chen Y."/>
            <person name="Shah S."/>
            <person name="Dougan E. K."/>
            <person name="Thang M."/>
            <person name="Chan C."/>
        </authorList>
    </citation>
    <scope>NUCLEOTIDE SEQUENCE [LARGE SCALE GENOMIC DNA]</scope>
</reference>
<keyword evidence="4" id="KW-1185">Reference proteome</keyword>
<name>A0A9P1M3R9_9DINO</name>
<accession>A0A9P1M3R9</accession>
<dbReference type="EMBL" id="CAMXCT020006664">
    <property type="protein sequence ID" value="CAL1171295.1"/>
    <property type="molecule type" value="Genomic_DNA"/>
</dbReference>
<dbReference type="EMBL" id="CAMXCT010006664">
    <property type="protein sequence ID" value="CAI4017920.1"/>
    <property type="molecule type" value="Genomic_DNA"/>
</dbReference>